<dbReference type="OrthoDB" id="9762978at2"/>
<evidence type="ECO:0000256" key="1">
    <source>
        <dbReference type="ARBA" id="ARBA00004651"/>
    </source>
</evidence>
<evidence type="ECO:0000259" key="7">
    <source>
        <dbReference type="Pfam" id="PF03553"/>
    </source>
</evidence>
<evidence type="ECO:0000256" key="3">
    <source>
        <dbReference type="ARBA" id="ARBA00022692"/>
    </source>
</evidence>
<reference evidence="8 9" key="1">
    <citation type="submission" date="2016-11" db="EMBL/GenBank/DDBJ databases">
        <authorList>
            <person name="Jaros S."/>
            <person name="Januszkiewicz K."/>
            <person name="Wedrychowicz H."/>
        </authorList>
    </citation>
    <scope>NUCLEOTIDE SEQUENCE [LARGE SCALE GENOMIC DNA]</scope>
    <source>
        <strain evidence="8">NVI 5450</strain>
    </source>
</reference>
<feature type="transmembrane region" description="Helical" evidence="6">
    <location>
        <begin position="6"/>
        <end position="25"/>
    </location>
</feature>
<dbReference type="GO" id="GO:0005886">
    <property type="term" value="C:plasma membrane"/>
    <property type="evidence" value="ECO:0007669"/>
    <property type="project" value="UniProtKB-SubCell"/>
</dbReference>
<protein>
    <submittedName>
        <fullName evidence="8">Putative Na+/H+ antiporter</fullName>
    </submittedName>
</protein>
<feature type="transmembrane region" description="Helical" evidence="6">
    <location>
        <begin position="324"/>
        <end position="349"/>
    </location>
</feature>
<feature type="transmembrane region" description="Helical" evidence="6">
    <location>
        <begin position="483"/>
        <end position="500"/>
    </location>
</feature>
<feature type="transmembrane region" description="Helical" evidence="6">
    <location>
        <begin position="279"/>
        <end position="304"/>
    </location>
</feature>
<dbReference type="PANTHER" id="PTHR43478:SF1">
    <property type="entry name" value="NA+_H+ ANTIPORTER NHAC-LIKE C-TERMINAL DOMAIN-CONTAINING PROTEIN"/>
    <property type="match status" value="1"/>
</dbReference>
<dbReference type="AlphaFoldDB" id="A0A1L0BX65"/>
<feature type="domain" description="Na+/H+ antiporter NhaC-like C-terminal" evidence="7">
    <location>
        <begin position="176"/>
        <end position="502"/>
    </location>
</feature>
<proteinExistence type="predicted"/>
<feature type="transmembrane region" description="Helical" evidence="6">
    <location>
        <begin position="398"/>
        <end position="421"/>
    </location>
</feature>
<feature type="transmembrane region" description="Helical" evidence="6">
    <location>
        <begin position="30"/>
        <end position="50"/>
    </location>
</feature>
<evidence type="ECO:0000313" key="8">
    <source>
        <dbReference type="EMBL" id="SGZ10622.1"/>
    </source>
</evidence>
<evidence type="ECO:0000256" key="4">
    <source>
        <dbReference type="ARBA" id="ARBA00022989"/>
    </source>
</evidence>
<comment type="subcellular location">
    <subcellularLocation>
        <location evidence="1">Cell membrane</location>
        <topology evidence="1">Multi-pass membrane protein</topology>
    </subcellularLocation>
</comment>
<evidence type="ECO:0000256" key="2">
    <source>
        <dbReference type="ARBA" id="ARBA00022475"/>
    </source>
</evidence>
<feature type="transmembrane region" description="Helical" evidence="6">
    <location>
        <begin position="219"/>
        <end position="240"/>
    </location>
</feature>
<gene>
    <name evidence="8" type="ORF">NVI5450_3586</name>
</gene>
<feature type="transmembrane region" description="Helical" evidence="6">
    <location>
        <begin position="124"/>
        <end position="145"/>
    </location>
</feature>
<dbReference type="Pfam" id="PF03553">
    <property type="entry name" value="Na_H_antiporter"/>
    <property type="match status" value="1"/>
</dbReference>
<evidence type="ECO:0000256" key="6">
    <source>
        <dbReference type="SAM" id="Phobius"/>
    </source>
</evidence>
<feature type="transmembrane region" description="Helical" evidence="6">
    <location>
        <begin position="361"/>
        <end position="378"/>
    </location>
</feature>
<feature type="transmembrane region" description="Helical" evidence="6">
    <location>
        <begin position="86"/>
        <end position="112"/>
    </location>
</feature>
<dbReference type="PANTHER" id="PTHR43478">
    <property type="entry name" value="NA+/H+ ANTIPORTER-RELATED"/>
    <property type="match status" value="1"/>
</dbReference>
<dbReference type="RefSeq" id="WP_075497808.1">
    <property type="nucleotide sequence ID" value="NZ_CAWRBC010000118.1"/>
</dbReference>
<keyword evidence="4 6" id="KW-1133">Transmembrane helix</keyword>
<feature type="transmembrane region" description="Helical" evidence="6">
    <location>
        <begin position="506"/>
        <end position="525"/>
    </location>
</feature>
<evidence type="ECO:0000313" key="9">
    <source>
        <dbReference type="Proteomes" id="UP000183794"/>
    </source>
</evidence>
<keyword evidence="2" id="KW-1003">Cell membrane</keyword>
<keyword evidence="3 6" id="KW-0812">Transmembrane</keyword>
<accession>A0A1L0BX65</accession>
<name>A0A1L0BX65_9GAMM</name>
<sequence>MELINYSDSALSLVVPLVALTLAILTRKVLLSLGCGILLGALFLTDFNVVNAAKHLSDLALSLVWESGDASKGSFWKVGSFNTWNLSIIVFLFILGMLTSVMMVSGATSAFADWAKQRITTRRGSTLLTAFLGVFIFVDDYFNSLAVGSVSRPLTDRYKVSRAKLAYLLDSTAAPMCVLMPISSWGAYIIAVIGGILASHAITDISPLAAFVQMIPMNFYAMFAIAMVFAVVCFNLDFGLMAKEEEAAKNGELFDAKKGCPAGSTVELEEAEGGHISGLILPILVLIFATIFFMINSGASALAADDKTFDILGAFENTDVGSSLVYGALSGLAVALVLSLISGVSISLLAQASFHGAKSMLPAVYILFFAWAIGSTIGSMETGKYLAALVGDSIPSSLLPVIMFVLAGFMAFATGTSWGTFGIMLPIAGDMAAGTEVALMLPVLASVLAGSVFGDHCSPISDTTILSSTGANCHHMDHVMTQLPYALSIALVSAIGYLVLGITSSVLSGFIASAIAFTIVVAIMSRLSHKV</sequence>
<dbReference type="InterPro" id="IPR018461">
    <property type="entry name" value="Na/H_Antiport_NhaC-like_C"/>
</dbReference>
<dbReference type="Proteomes" id="UP000183794">
    <property type="component" value="Unassembled WGS sequence"/>
</dbReference>
<organism evidence="8 9">
    <name type="scientific">Moritella viscosa</name>
    <dbReference type="NCBI Taxonomy" id="80854"/>
    <lineage>
        <taxon>Bacteria</taxon>
        <taxon>Pseudomonadati</taxon>
        <taxon>Pseudomonadota</taxon>
        <taxon>Gammaproteobacteria</taxon>
        <taxon>Alteromonadales</taxon>
        <taxon>Moritellaceae</taxon>
        <taxon>Moritella</taxon>
    </lineage>
</organism>
<keyword evidence="5 6" id="KW-0472">Membrane</keyword>
<dbReference type="EMBL" id="FPLD01000102">
    <property type="protein sequence ID" value="SGZ10622.1"/>
    <property type="molecule type" value="Genomic_DNA"/>
</dbReference>
<evidence type="ECO:0000256" key="5">
    <source>
        <dbReference type="ARBA" id="ARBA00023136"/>
    </source>
</evidence>